<evidence type="ECO:0008006" key="4">
    <source>
        <dbReference type="Google" id="ProtNLM"/>
    </source>
</evidence>
<name>A0AAJ0HT24_9PEZI</name>
<feature type="transmembrane region" description="Helical" evidence="1">
    <location>
        <begin position="40"/>
        <end position="62"/>
    </location>
</feature>
<comment type="caution">
    <text evidence="2">The sequence shown here is derived from an EMBL/GenBank/DDBJ whole genome shotgun (WGS) entry which is preliminary data.</text>
</comment>
<reference evidence="2" key="1">
    <citation type="journal article" date="2023" name="Mol. Phylogenet. Evol.">
        <title>Genome-scale phylogeny and comparative genomics of the fungal order Sordariales.</title>
        <authorList>
            <person name="Hensen N."/>
            <person name="Bonometti L."/>
            <person name="Westerberg I."/>
            <person name="Brannstrom I.O."/>
            <person name="Guillou S."/>
            <person name="Cros-Aarteil S."/>
            <person name="Calhoun S."/>
            <person name="Haridas S."/>
            <person name="Kuo A."/>
            <person name="Mondo S."/>
            <person name="Pangilinan J."/>
            <person name="Riley R."/>
            <person name="LaButti K."/>
            <person name="Andreopoulos B."/>
            <person name="Lipzen A."/>
            <person name="Chen C."/>
            <person name="Yan M."/>
            <person name="Daum C."/>
            <person name="Ng V."/>
            <person name="Clum A."/>
            <person name="Steindorff A."/>
            <person name="Ohm R.A."/>
            <person name="Martin F."/>
            <person name="Silar P."/>
            <person name="Natvig D.O."/>
            <person name="Lalanne C."/>
            <person name="Gautier V."/>
            <person name="Ament-Velasquez S.L."/>
            <person name="Kruys A."/>
            <person name="Hutchinson M.I."/>
            <person name="Powell A.J."/>
            <person name="Barry K."/>
            <person name="Miller A.N."/>
            <person name="Grigoriev I.V."/>
            <person name="Debuchy R."/>
            <person name="Gladieux P."/>
            <person name="Hiltunen Thoren M."/>
            <person name="Johannesson H."/>
        </authorList>
    </citation>
    <scope>NUCLEOTIDE SEQUENCE</scope>
    <source>
        <strain evidence="2">CBS 955.72</strain>
    </source>
</reference>
<dbReference type="EMBL" id="JAUIQD010000002">
    <property type="protein sequence ID" value="KAK3360676.1"/>
    <property type="molecule type" value="Genomic_DNA"/>
</dbReference>
<feature type="transmembrane region" description="Helical" evidence="1">
    <location>
        <begin position="16"/>
        <end position="34"/>
    </location>
</feature>
<evidence type="ECO:0000313" key="3">
    <source>
        <dbReference type="Proteomes" id="UP001275084"/>
    </source>
</evidence>
<dbReference type="Proteomes" id="UP001275084">
    <property type="component" value="Unassembled WGS sequence"/>
</dbReference>
<evidence type="ECO:0000256" key="1">
    <source>
        <dbReference type="SAM" id="Phobius"/>
    </source>
</evidence>
<reference evidence="2" key="2">
    <citation type="submission" date="2023-06" db="EMBL/GenBank/DDBJ databases">
        <authorList>
            <consortium name="Lawrence Berkeley National Laboratory"/>
            <person name="Haridas S."/>
            <person name="Hensen N."/>
            <person name="Bonometti L."/>
            <person name="Westerberg I."/>
            <person name="Brannstrom I.O."/>
            <person name="Guillou S."/>
            <person name="Cros-Aarteil S."/>
            <person name="Calhoun S."/>
            <person name="Kuo A."/>
            <person name="Mondo S."/>
            <person name="Pangilinan J."/>
            <person name="Riley R."/>
            <person name="Labutti K."/>
            <person name="Andreopoulos B."/>
            <person name="Lipzen A."/>
            <person name="Chen C."/>
            <person name="Yanf M."/>
            <person name="Daum C."/>
            <person name="Ng V."/>
            <person name="Clum A."/>
            <person name="Steindorff A."/>
            <person name="Ohm R."/>
            <person name="Martin F."/>
            <person name="Silar P."/>
            <person name="Natvig D."/>
            <person name="Lalanne C."/>
            <person name="Gautier V."/>
            <person name="Ament-Velasquez S.L."/>
            <person name="Kruys A."/>
            <person name="Hutchinson M.I."/>
            <person name="Powell A.J."/>
            <person name="Barry K."/>
            <person name="Miller A.N."/>
            <person name="Grigoriev I.V."/>
            <person name="Debuchy R."/>
            <person name="Gladieux P."/>
            <person name="Thoren M.H."/>
            <person name="Johannesson H."/>
        </authorList>
    </citation>
    <scope>NUCLEOTIDE SEQUENCE</scope>
    <source>
        <strain evidence="2">CBS 955.72</strain>
    </source>
</reference>
<accession>A0AAJ0HT24</accession>
<keyword evidence="1" id="KW-0472">Membrane</keyword>
<proteinExistence type="predicted"/>
<keyword evidence="1" id="KW-1133">Transmembrane helix</keyword>
<sequence>MLATIALSRWGKFKPIHFACFGSTTLGMGLLSLLDEDTSIPKWAVFQIIGALGIGIIINTLLPASYEPTKREFSPTWGSILPEASTQGGLRGCSSACHYSLPIQSKTICIVPL</sequence>
<keyword evidence="1" id="KW-0812">Transmembrane</keyword>
<dbReference type="AlphaFoldDB" id="A0AAJ0HT24"/>
<keyword evidence="3" id="KW-1185">Reference proteome</keyword>
<evidence type="ECO:0000313" key="2">
    <source>
        <dbReference type="EMBL" id="KAK3360676.1"/>
    </source>
</evidence>
<gene>
    <name evidence="2" type="ORF">B0T25DRAFT_536159</name>
</gene>
<protein>
    <recommendedName>
        <fullName evidence="4">Major facilitator superfamily (MFS) profile domain-containing protein</fullName>
    </recommendedName>
</protein>
<organism evidence="2 3">
    <name type="scientific">Lasiosphaeria hispida</name>
    <dbReference type="NCBI Taxonomy" id="260671"/>
    <lineage>
        <taxon>Eukaryota</taxon>
        <taxon>Fungi</taxon>
        <taxon>Dikarya</taxon>
        <taxon>Ascomycota</taxon>
        <taxon>Pezizomycotina</taxon>
        <taxon>Sordariomycetes</taxon>
        <taxon>Sordariomycetidae</taxon>
        <taxon>Sordariales</taxon>
        <taxon>Lasiosphaeriaceae</taxon>
        <taxon>Lasiosphaeria</taxon>
    </lineage>
</organism>